<feature type="binding site" evidence="15">
    <location>
        <position position="21"/>
    </location>
    <ligand>
        <name>Mg(2+)</name>
        <dbReference type="ChEBI" id="CHEBI:18420"/>
        <label>2</label>
    </ligand>
</feature>
<dbReference type="Proteomes" id="UP000180253">
    <property type="component" value="Unassembled WGS sequence"/>
</dbReference>
<feature type="binding site" evidence="14">
    <location>
        <begin position="7"/>
        <end position="14"/>
    </location>
    <ligand>
        <name>GTP</name>
        <dbReference type="ChEBI" id="CHEBI:37565"/>
        <label>1</label>
    </ligand>
</feature>
<dbReference type="Pfam" id="PF02421">
    <property type="entry name" value="FeoB_N"/>
    <property type="match status" value="1"/>
</dbReference>
<reference evidence="18 19" key="1">
    <citation type="submission" date="2016-10" db="EMBL/GenBank/DDBJ databases">
        <title>Pseudoalteromonas amylolytica sp. nov., isolated from the surface seawater.</title>
        <authorList>
            <person name="Wu Y.-H."/>
            <person name="Cheng H."/>
            <person name="Jin X.-B."/>
            <person name="Wang C.-S."/>
            <person name="Xu X.-W."/>
        </authorList>
    </citation>
    <scope>NUCLEOTIDE SEQUENCE [LARGE SCALE GENOMIC DNA]</scope>
    <source>
        <strain evidence="18 19">JCM 12483</strain>
    </source>
</reference>
<evidence type="ECO:0000256" key="8">
    <source>
        <dbReference type="ARBA" id="ARBA00022989"/>
    </source>
</evidence>
<evidence type="ECO:0000256" key="6">
    <source>
        <dbReference type="ARBA" id="ARBA00022692"/>
    </source>
</evidence>
<feature type="binding site" evidence="14">
    <location>
        <begin position="57"/>
        <end position="60"/>
    </location>
    <ligand>
        <name>GTP</name>
        <dbReference type="ChEBI" id="CHEBI:37565"/>
        <label>1</label>
    </ligand>
</feature>
<evidence type="ECO:0000256" key="12">
    <source>
        <dbReference type="ARBA" id="ARBA00023136"/>
    </source>
</evidence>
<evidence type="ECO:0000256" key="1">
    <source>
        <dbReference type="ARBA" id="ARBA00004429"/>
    </source>
</evidence>
<evidence type="ECO:0000256" key="3">
    <source>
        <dbReference type="ARBA" id="ARBA00022475"/>
    </source>
</evidence>
<dbReference type="Pfam" id="PF07664">
    <property type="entry name" value="FeoB_C"/>
    <property type="match status" value="1"/>
</dbReference>
<gene>
    <name evidence="18" type="ORF">BIW53_19110</name>
</gene>
<comment type="subcellular location">
    <subcellularLocation>
        <location evidence="1 16">Cell inner membrane</location>
        <topology evidence="1 16">Multi-pass membrane protein</topology>
    </subcellularLocation>
</comment>
<keyword evidence="19" id="KW-1185">Reference proteome</keyword>
<evidence type="ECO:0000256" key="15">
    <source>
        <dbReference type="PIRSR" id="PIRSR603373-2"/>
    </source>
</evidence>
<evidence type="ECO:0000256" key="5">
    <source>
        <dbReference type="ARBA" id="ARBA00022519"/>
    </source>
</evidence>
<feature type="binding site" evidence="14">
    <location>
        <begin position="119"/>
        <end position="122"/>
    </location>
    <ligand>
        <name>GTP</name>
        <dbReference type="ChEBI" id="CHEBI:37565"/>
        <label>1</label>
    </ligand>
</feature>
<evidence type="ECO:0000256" key="13">
    <source>
        <dbReference type="NCBIfam" id="TIGR00437"/>
    </source>
</evidence>
<dbReference type="PANTHER" id="PTHR43185">
    <property type="entry name" value="FERROUS IRON TRANSPORT PROTEIN B"/>
    <property type="match status" value="1"/>
</dbReference>
<proteinExistence type="inferred from homology"/>
<dbReference type="EMBL" id="MNAN01000037">
    <property type="protein sequence ID" value="OHU93467.1"/>
    <property type="molecule type" value="Genomic_DNA"/>
</dbReference>
<feature type="binding site" evidence="15">
    <location>
        <position position="18"/>
    </location>
    <ligand>
        <name>Mg(2+)</name>
        <dbReference type="ChEBI" id="CHEBI:18420"/>
        <label>2</label>
    </ligand>
</feature>
<evidence type="ECO:0000256" key="9">
    <source>
        <dbReference type="ARBA" id="ARBA00023004"/>
    </source>
</evidence>
<keyword evidence="2 16" id="KW-0813">Transport</keyword>
<keyword evidence="10" id="KW-0406">Ion transport</keyword>
<evidence type="ECO:0000313" key="19">
    <source>
        <dbReference type="Proteomes" id="UP000180253"/>
    </source>
</evidence>
<keyword evidence="11 14" id="KW-0342">GTP-binding</keyword>
<feature type="transmembrane region" description="Helical" evidence="16">
    <location>
        <begin position="365"/>
        <end position="391"/>
    </location>
</feature>
<dbReference type="SUPFAM" id="SSF52540">
    <property type="entry name" value="P-loop containing nucleoside triphosphate hydrolases"/>
    <property type="match status" value="1"/>
</dbReference>
<dbReference type="Pfam" id="PF07670">
    <property type="entry name" value="Gate"/>
    <property type="match status" value="2"/>
</dbReference>
<keyword evidence="8 16" id="KW-1133">Transmembrane helix</keyword>
<evidence type="ECO:0000256" key="14">
    <source>
        <dbReference type="PIRSR" id="PIRSR603373-1"/>
    </source>
</evidence>
<keyword evidence="5" id="KW-0997">Cell inner membrane</keyword>
<dbReference type="InterPro" id="IPR050860">
    <property type="entry name" value="FeoB_GTPase"/>
</dbReference>
<protein>
    <recommendedName>
        <fullName evidence="13 16">Ferrous iron transport protein B</fullName>
    </recommendedName>
</protein>
<dbReference type="CDD" id="cd01879">
    <property type="entry name" value="FeoB"/>
    <property type="match status" value="1"/>
</dbReference>
<dbReference type="AlphaFoldDB" id="A0A1S1MXE4"/>
<keyword evidence="3" id="KW-1003">Cell membrane</keyword>
<feature type="transmembrane region" description="Helical" evidence="16">
    <location>
        <begin position="278"/>
        <end position="311"/>
    </location>
</feature>
<name>A0A1S1MXE4_9GAMM</name>
<keyword evidence="6 16" id="KW-0812">Transmembrane</keyword>
<accession>A0A1S1MXE4</accession>
<dbReference type="RefSeq" id="WP_070993623.1">
    <property type="nucleotide sequence ID" value="NZ_CBCSHD010000012.1"/>
</dbReference>
<keyword evidence="12 16" id="KW-0472">Membrane</keyword>
<feature type="transmembrane region" description="Helical" evidence="16">
    <location>
        <begin position="636"/>
        <end position="655"/>
    </location>
</feature>
<dbReference type="FunFam" id="3.40.50.300:FF:000426">
    <property type="entry name" value="Ferrous iron transport protein B"/>
    <property type="match status" value="1"/>
</dbReference>
<dbReference type="GO" id="GO:0015093">
    <property type="term" value="F:ferrous iron transmembrane transporter activity"/>
    <property type="evidence" value="ECO:0007669"/>
    <property type="project" value="UniProtKB-UniRule"/>
</dbReference>
<dbReference type="InterPro" id="IPR006073">
    <property type="entry name" value="GTP-bd"/>
</dbReference>
<comment type="caution">
    <text evidence="18">The sequence shown here is derived from an EMBL/GenBank/DDBJ whole genome shotgun (WGS) entry which is preliminary data.</text>
</comment>
<evidence type="ECO:0000256" key="7">
    <source>
        <dbReference type="ARBA" id="ARBA00022741"/>
    </source>
</evidence>
<comment type="function">
    <text evidence="16">Probable transporter of a GTP-driven Fe(2+) uptake system.</text>
</comment>
<dbReference type="InterPro" id="IPR011642">
    <property type="entry name" value="Gate_dom"/>
</dbReference>
<evidence type="ECO:0000256" key="2">
    <source>
        <dbReference type="ARBA" id="ARBA00022448"/>
    </source>
</evidence>
<feature type="transmembrane region" description="Helical" evidence="16">
    <location>
        <begin position="331"/>
        <end position="353"/>
    </location>
</feature>
<dbReference type="InterPro" id="IPR005225">
    <property type="entry name" value="Small_GTP-bd"/>
</dbReference>
<keyword evidence="15" id="KW-0479">Metal-binding</keyword>
<evidence type="ECO:0000313" key="18">
    <source>
        <dbReference type="EMBL" id="OHU93467.1"/>
    </source>
</evidence>
<dbReference type="STRING" id="327939.BIW53_19110"/>
<dbReference type="PRINTS" id="PR00326">
    <property type="entry name" value="GTP1OBG"/>
</dbReference>
<dbReference type="InterPro" id="IPR030389">
    <property type="entry name" value="G_FEOB_dom"/>
</dbReference>
<dbReference type="PROSITE" id="PS51711">
    <property type="entry name" value="G_FEOB"/>
    <property type="match status" value="1"/>
</dbReference>
<keyword evidence="15" id="KW-0460">Magnesium</keyword>
<sequence length="700" mass="75439">MKIALVGNPNCGKTTVFNRLTGSKQKVGNWPGVTVEQKVGQFSLTLGTDVTEVELIDLPGLYSLEQIDAGQDEQIAIDFLRNTNADLIINILDAANLERNLVLTTQLQELGTPMVVVANMVDVATQRGKTLNVDLLSERLGLAVIEMVGSTGKGADALKVALSKIMDSNGFAPSTPLEKPSKEADPVALTTARYKKVRGLTQGVNVISPQRSDITDTLDKIVLNRFLGVPIFLAMMYLMFTIAVNFGAVFIDFFDIFVGALLIDGVKETLSALNAPAWLGVILADGFGAGVQLVATFIPVIGVLYLCLSLLEDSGYLSRAAFVIDRLMSSIGLPGNAFVPLIVGFGCNVPAVMSARTMNRESDRLLTIIMAPFMSCGARLTVYALFAAAFFPVNGANVVFALYLLGIIVAVGSGFIFRKLVFTGEQTPSYTEMPAYHLPVWRNIWLTTWHRLKSFVMRAGKTIVLVVVLLSLVNSIGTDGSFGNENTERSVLAKVAQVVTPVLKPLGIEEDNWPATVGVVTGLFAKEAIVGTLDALYVGEQAHSSEYSLIDSTVEALLTIPSNFLDLLNNLGDPLGLGALDETDANSNALLTQMASQFNGQLGAFSYLVLILLYTPCVAVLGAVKRESGARWMWLVIGWTTSLAYILSTSIYQLANFAQQPLFASAWLLAMAVVTFAWWVGLRGLGKQLNQPPTYQINLG</sequence>
<feature type="binding site" evidence="14">
    <location>
        <begin position="32"/>
        <end position="36"/>
    </location>
    <ligand>
        <name>GTP</name>
        <dbReference type="ChEBI" id="CHEBI:37565"/>
        <label>1</label>
    </ligand>
</feature>
<feature type="transmembrane region" description="Helical" evidence="16">
    <location>
        <begin position="459"/>
        <end position="477"/>
    </location>
</feature>
<feature type="transmembrane region" description="Helical" evidence="16">
    <location>
        <begin position="397"/>
        <end position="417"/>
    </location>
</feature>
<evidence type="ECO:0000259" key="17">
    <source>
        <dbReference type="PROSITE" id="PS51711"/>
    </source>
</evidence>
<feature type="domain" description="FeoB-type G" evidence="17">
    <location>
        <begin position="1"/>
        <end position="168"/>
    </location>
</feature>
<dbReference type="NCBIfam" id="TIGR00231">
    <property type="entry name" value="small_GTP"/>
    <property type="match status" value="1"/>
</dbReference>
<dbReference type="InterPro" id="IPR003373">
    <property type="entry name" value="Fe2_transport_prot-B"/>
</dbReference>
<dbReference type="Gene3D" id="3.40.50.300">
    <property type="entry name" value="P-loop containing nucleotide triphosphate hydrolases"/>
    <property type="match status" value="1"/>
</dbReference>
<dbReference type="PANTHER" id="PTHR43185:SF1">
    <property type="entry name" value="FE(2+) TRANSPORTER FEOB"/>
    <property type="match status" value="1"/>
</dbReference>
<feature type="transmembrane region" description="Helical" evidence="16">
    <location>
        <begin position="221"/>
        <end position="240"/>
    </location>
</feature>
<evidence type="ECO:0000256" key="16">
    <source>
        <dbReference type="RuleBase" id="RU362098"/>
    </source>
</evidence>
<feature type="transmembrane region" description="Helical" evidence="16">
    <location>
        <begin position="661"/>
        <end position="682"/>
    </location>
</feature>
<keyword evidence="9 16" id="KW-0408">Iron</keyword>
<dbReference type="GO" id="GO:0005525">
    <property type="term" value="F:GTP binding"/>
    <property type="evidence" value="ECO:0007669"/>
    <property type="project" value="UniProtKB-KW"/>
</dbReference>
<feature type="transmembrane region" description="Helical" evidence="16">
    <location>
        <begin position="604"/>
        <end position="624"/>
    </location>
</feature>
<keyword evidence="7 14" id="KW-0547">Nucleotide-binding</keyword>
<comment type="similarity">
    <text evidence="16">Belongs to the TRAFAC class TrmE-Era-EngA-EngB-Septin-like GTPase superfamily. FeoB GTPase (TC 9.A.8) family.</text>
</comment>
<dbReference type="InterPro" id="IPR011640">
    <property type="entry name" value="Fe2_transport_prot_B_C"/>
</dbReference>
<dbReference type="GO" id="GO:0046872">
    <property type="term" value="F:metal ion binding"/>
    <property type="evidence" value="ECO:0007669"/>
    <property type="project" value="UniProtKB-KW"/>
</dbReference>
<dbReference type="NCBIfam" id="TIGR00437">
    <property type="entry name" value="feoB"/>
    <property type="match status" value="1"/>
</dbReference>
<dbReference type="InterPro" id="IPR027417">
    <property type="entry name" value="P-loop_NTPase"/>
</dbReference>
<evidence type="ECO:0000256" key="11">
    <source>
        <dbReference type="ARBA" id="ARBA00023134"/>
    </source>
</evidence>
<keyword evidence="4 16" id="KW-0410">Iron transport</keyword>
<feature type="binding site" evidence="15">
    <location>
        <position position="22"/>
    </location>
    <ligand>
        <name>Mg(2+)</name>
        <dbReference type="ChEBI" id="CHEBI:18420"/>
        <label>1</label>
    </ligand>
</feature>
<evidence type="ECO:0000256" key="4">
    <source>
        <dbReference type="ARBA" id="ARBA00022496"/>
    </source>
</evidence>
<dbReference type="OrthoDB" id="9809127at2"/>
<organism evidence="18 19">
    <name type="scientific">Pseudoalteromonas byunsanensis</name>
    <dbReference type="NCBI Taxonomy" id="327939"/>
    <lineage>
        <taxon>Bacteria</taxon>
        <taxon>Pseudomonadati</taxon>
        <taxon>Pseudomonadota</taxon>
        <taxon>Gammaproteobacteria</taxon>
        <taxon>Alteromonadales</taxon>
        <taxon>Pseudoalteromonadaceae</taxon>
        <taxon>Pseudoalteromonas</taxon>
    </lineage>
</organism>
<dbReference type="GO" id="GO:0005886">
    <property type="term" value="C:plasma membrane"/>
    <property type="evidence" value="ECO:0007669"/>
    <property type="project" value="UniProtKB-SubCell"/>
</dbReference>
<evidence type="ECO:0000256" key="10">
    <source>
        <dbReference type="ARBA" id="ARBA00023065"/>
    </source>
</evidence>